<dbReference type="InterPro" id="IPR052336">
    <property type="entry name" value="MlaD_Phospholipid_Transporter"/>
</dbReference>
<name>A0ABT4MP79_GORRU</name>
<accession>A0ABT4MP79</accession>
<comment type="caution">
    <text evidence="3">The sequence shown here is derived from an EMBL/GenBank/DDBJ whole genome shotgun (WGS) entry which is preliminary data.</text>
</comment>
<keyword evidence="1" id="KW-0472">Membrane</keyword>
<evidence type="ECO:0000313" key="4">
    <source>
        <dbReference type="Proteomes" id="UP001067235"/>
    </source>
</evidence>
<keyword evidence="1" id="KW-0812">Transmembrane</keyword>
<proteinExistence type="predicted"/>
<dbReference type="RefSeq" id="WP_301568933.1">
    <property type="nucleotide sequence ID" value="NZ_JAPWIE010000001.1"/>
</dbReference>
<keyword evidence="4" id="KW-1185">Reference proteome</keyword>
<feature type="transmembrane region" description="Helical" evidence="1">
    <location>
        <begin position="20"/>
        <end position="42"/>
    </location>
</feature>
<evidence type="ECO:0000259" key="2">
    <source>
        <dbReference type="Pfam" id="PF02470"/>
    </source>
</evidence>
<gene>
    <name evidence="3" type="ORF">O4213_00725</name>
</gene>
<keyword evidence="1" id="KW-1133">Transmembrane helix</keyword>
<protein>
    <submittedName>
        <fullName evidence="3">MlaD family protein</fullName>
    </submittedName>
</protein>
<sequence>MQRQVNTPHRGLRSIWSNDVVIGVTVVAVAVIVLIAFGMLYMRPPNQKTITFETTDASAITVGQDVRVAGISIGTVSDIAMQPNTVKVSARVDDTTFVGDQSRIEVRMLTPVGGYAISLVPRGAQQKSDVLIPTERVSVPYSIGDVLQSAPTVTEEVDASTVQANLDQVADALNGNSTSLTSIVDGLNSITGVFERQRGQVDQIAALAREYLHTFEANRQFVFELITKIDTVVNTYLNNAAGFNYAYLLLGNVLSKLTPFMKFFLENSDLVRTHVEGLKSTVADIQQNLGPAIDNLQSLRGQLEQWLGPDGMKQFGGGHLWTSQVCVPIPGREC</sequence>
<reference evidence="3" key="1">
    <citation type="submission" date="2022-12" db="EMBL/GenBank/DDBJ databases">
        <authorList>
            <person name="Krivoruchko A.V."/>
            <person name="Elkin A."/>
        </authorList>
    </citation>
    <scope>NUCLEOTIDE SEQUENCE</scope>
    <source>
        <strain evidence="3">IEGM 1388</strain>
    </source>
</reference>
<feature type="domain" description="Mce/MlaD" evidence="2">
    <location>
        <begin position="47"/>
        <end position="121"/>
    </location>
</feature>
<dbReference type="Proteomes" id="UP001067235">
    <property type="component" value="Unassembled WGS sequence"/>
</dbReference>
<organism evidence="3 4">
    <name type="scientific">Gordonia rubripertincta</name>
    <name type="common">Rhodococcus corallinus</name>
    <dbReference type="NCBI Taxonomy" id="36822"/>
    <lineage>
        <taxon>Bacteria</taxon>
        <taxon>Bacillati</taxon>
        <taxon>Actinomycetota</taxon>
        <taxon>Actinomycetes</taxon>
        <taxon>Mycobacteriales</taxon>
        <taxon>Gordoniaceae</taxon>
        <taxon>Gordonia</taxon>
    </lineage>
</organism>
<dbReference type="PANTHER" id="PTHR33371:SF18">
    <property type="entry name" value="MCE-FAMILY PROTEIN MCE3C"/>
    <property type="match status" value="1"/>
</dbReference>
<dbReference type="Pfam" id="PF02470">
    <property type="entry name" value="MlaD"/>
    <property type="match status" value="1"/>
</dbReference>
<dbReference type="InterPro" id="IPR003399">
    <property type="entry name" value="Mce/MlaD"/>
</dbReference>
<dbReference type="PANTHER" id="PTHR33371">
    <property type="entry name" value="INTERMEMBRANE PHOSPHOLIPID TRANSPORT SYSTEM BINDING PROTEIN MLAD-RELATED"/>
    <property type="match status" value="1"/>
</dbReference>
<dbReference type="EMBL" id="JAPWIE010000001">
    <property type="protein sequence ID" value="MCZ4548485.1"/>
    <property type="molecule type" value="Genomic_DNA"/>
</dbReference>
<evidence type="ECO:0000313" key="3">
    <source>
        <dbReference type="EMBL" id="MCZ4548485.1"/>
    </source>
</evidence>
<evidence type="ECO:0000256" key="1">
    <source>
        <dbReference type="SAM" id="Phobius"/>
    </source>
</evidence>